<name>A0ABP7XFD8_9FLAO</name>
<accession>A0ABP7XFD8</accession>
<keyword evidence="1" id="KW-0472">Membrane</keyword>
<evidence type="ECO:0008006" key="4">
    <source>
        <dbReference type="Google" id="ProtNLM"/>
    </source>
</evidence>
<dbReference type="Proteomes" id="UP001500459">
    <property type="component" value="Unassembled WGS sequence"/>
</dbReference>
<keyword evidence="1" id="KW-0812">Transmembrane</keyword>
<keyword evidence="3" id="KW-1185">Reference proteome</keyword>
<evidence type="ECO:0000313" key="2">
    <source>
        <dbReference type="EMBL" id="GAA4114585.1"/>
    </source>
</evidence>
<feature type="transmembrane region" description="Helical" evidence="1">
    <location>
        <begin position="52"/>
        <end position="72"/>
    </location>
</feature>
<feature type="transmembrane region" description="Helical" evidence="1">
    <location>
        <begin position="141"/>
        <end position="159"/>
    </location>
</feature>
<comment type="caution">
    <text evidence="2">The sequence shown here is derived from an EMBL/GenBank/DDBJ whole genome shotgun (WGS) entry which is preliminary data.</text>
</comment>
<keyword evidence="1" id="KW-1133">Transmembrane helix</keyword>
<reference evidence="3" key="1">
    <citation type="journal article" date="2019" name="Int. J. Syst. Evol. Microbiol.">
        <title>The Global Catalogue of Microorganisms (GCM) 10K type strain sequencing project: providing services to taxonomists for standard genome sequencing and annotation.</title>
        <authorList>
            <consortium name="The Broad Institute Genomics Platform"/>
            <consortium name="The Broad Institute Genome Sequencing Center for Infectious Disease"/>
            <person name="Wu L."/>
            <person name="Ma J."/>
        </authorList>
    </citation>
    <scope>NUCLEOTIDE SEQUENCE [LARGE SCALE GENOMIC DNA]</scope>
    <source>
        <strain evidence="3">JCM 17106</strain>
    </source>
</reference>
<dbReference type="Pfam" id="PF05656">
    <property type="entry name" value="DUF805"/>
    <property type="match status" value="1"/>
</dbReference>
<organism evidence="2 3">
    <name type="scientific">Aquimarina addita</name>
    <dbReference type="NCBI Taxonomy" id="870485"/>
    <lineage>
        <taxon>Bacteria</taxon>
        <taxon>Pseudomonadati</taxon>
        <taxon>Bacteroidota</taxon>
        <taxon>Flavobacteriia</taxon>
        <taxon>Flavobacteriales</taxon>
        <taxon>Flavobacteriaceae</taxon>
        <taxon>Aquimarina</taxon>
    </lineage>
</organism>
<sequence>MNWYIKVLENYVGFTGRARRSEYWFFTLFNMLFAILAMILDNVFGIAVDGVGYGPIFGIYILAMLLPGLAVTVRRLHDTGKSGWMYFVSLIPFVGSIWLLILMATDSDYGSNEYGPNPKGIGEDTEVAVAENEVASSGDSILMFVIIWSFISTLFYASLRYVISDAYESNWFQIVSTFSRLIWSVIPLALAFAVKDKSKRTLLFIFGGICFLIKIGELLYDFVRIYV</sequence>
<proteinExistence type="predicted"/>
<evidence type="ECO:0000256" key="1">
    <source>
        <dbReference type="SAM" id="Phobius"/>
    </source>
</evidence>
<dbReference type="PANTHER" id="PTHR34980:SF2">
    <property type="entry name" value="INNER MEMBRANE PROTEIN YHAH-RELATED"/>
    <property type="match status" value="1"/>
</dbReference>
<feature type="transmembrane region" description="Helical" evidence="1">
    <location>
        <begin position="23"/>
        <end position="40"/>
    </location>
</feature>
<protein>
    <recommendedName>
        <fullName evidence="4">DUF805 domain-containing protein</fullName>
    </recommendedName>
</protein>
<gene>
    <name evidence="2" type="ORF">GCM10022393_14150</name>
</gene>
<feature type="transmembrane region" description="Helical" evidence="1">
    <location>
        <begin position="200"/>
        <end position="220"/>
    </location>
</feature>
<dbReference type="InterPro" id="IPR008523">
    <property type="entry name" value="DUF805"/>
</dbReference>
<dbReference type="RefSeq" id="WP_344925967.1">
    <property type="nucleotide sequence ID" value="NZ_BAABCW010000004.1"/>
</dbReference>
<evidence type="ECO:0000313" key="3">
    <source>
        <dbReference type="Proteomes" id="UP001500459"/>
    </source>
</evidence>
<feature type="transmembrane region" description="Helical" evidence="1">
    <location>
        <begin position="84"/>
        <end position="104"/>
    </location>
</feature>
<dbReference type="EMBL" id="BAABCW010000004">
    <property type="protein sequence ID" value="GAA4114585.1"/>
    <property type="molecule type" value="Genomic_DNA"/>
</dbReference>
<feature type="transmembrane region" description="Helical" evidence="1">
    <location>
        <begin position="171"/>
        <end position="194"/>
    </location>
</feature>
<dbReference type="PANTHER" id="PTHR34980">
    <property type="entry name" value="INNER MEMBRANE PROTEIN-RELATED-RELATED"/>
    <property type="match status" value="1"/>
</dbReference>